<dbReference type="InParanoid" id="A0A166A8B5"/>
<accession>A0A166A8B5</accession>
<evidence type="ECO:0000313" key="3">
    <source>
        <dbReference type="Proteomes" id="UP000077266"/>
    </source>
</evidence>
<keyword evidence="1" id="KW-0732">Signal</keyword>
<name>A0A166A8B5_EXIGL</name>
<gene>
    <name evidence="2" type="ORF">EXIGLDRAFT_650187</name>
</gene>
<keyword evidence="3" id="KW-1185">Reference proteome</keyword>
<evidence type="ECO:0000256" key="1">
    <source>
        <dbReference type="SAM" id="SignalP"/>
    </source>
</evidence>
<dbReference type="AlphaFoldDB" id="A0A166A8B5"/>
<sequence>MPRYALHIFCCFLSYLVPSVLAGPPPNFPPVLISHHDPAIVYNRETNFGKAGCNRGNNPCPNEWWTQSNEGSTKNLSQDTHATYGDSSLTFTFHGSSSVMLGGKRGGDCTVVLNGQTRPCSGQDPVLFSADGLNPGITNTLRLEYRFNPGQFLEVAGFGLNTGGKSPFAPFASASPTSFHSSSATTKLTSVRPIATRAACTVVTIFTVSSCTNFSKRRRPGAWHYEP</sequence>
<proteinExistence type="predicted"/>
<organism evidence="2 3">
    <name type="scientific">Exidia glandulosa HHB12029</name>
    <dbReference type="NCBI Taxonomy" id="1314781"/>
    <lineage>
        <taxon>Eukaryota</taxon>
        <taxon>Fungi</taxon>
        <taxon>Dikarya</taxon>
        <taxon>Basidiomycota</taxon>
        <taxon>Agaricomycotina</taxon>
        <taxon>Agaricomycetes</taxon>
        <taxon>Auriculariales</taxon>
        <taxon>Exidiaceae</taxon>
        <taxon>Exidia</taxon>
    </lineage>
</organism>
<feature type="chain" id="PRO_5007870473" evidence="1">
    <location>
        <begin position="23"/>
        <end position="227"/>
    </location>
</feature>
<protein>
    <submittedName>
        <fullName evidence="2">Uncharacterized protein</fullName>
    </submittedName>
</protein>
<reference evidence="2 3" key="1">
    <citation type="journal article" date="2016" name="Mol. Biol. Evol.">
        <title>Comparative Genomics of Early-Diverging Mushroom-Forming Fungi Provides Insights into the Origins of Lignocellulose Decay Capabilities.</title>
        <authorList>
            <person name="Nagy L.G."/>
            <person name="Riley R."/>
            <person name="Tritt A."/>
            <person name="Adam C."/>
            <person name="Daum C."/>
            <person name="Floudas D."/>
            <person name="Sun H."/>
            <person name="Yadav J.S."/>
            <person name="Pangilinan J."/>
            <person name="Larsson K.H."/>
            <person name="Matsuura K."/>
            <person name="Barry K."/>
            <person name="Labutti K."/>
            <person name="Kuo R."/>
            <person name="Ohm R.A."/>
            <person name="Bhattacharya S.S."/>
            <person name="Shirouzu T."/>
            <person name="Yoshinaga Y."/>
            <person name="Martin F.M."/>
            <person name="Grigoriev I.V."/>
            <person name="Hibbett D.S."/>
        </authorList>
    </citation>
    <scope>NUCLEOTIDE SEQUENCE [LARGE SCALE GENOMIC DNA]</scope>
    <source>
        <strain evidence="2 3">HHB12029</strain>
    </source>
</reference>
<dbReference type="Proteomes" id="UP000077266">
    <property type="component" value="Unassembled WGS sequence"/>
</dbReference>
<dbReference type="EMBL" id="KV426072">
    <property type="protein sequence ID" value="KZV89469.1"/>
    <property type="molecule type" value="Genomic_DNA"/>
</dbReference>
<evidence type="ECO:0000313" key="2">
    <source>
        <dbReference type="EMBL" id="KZV89469.1"/>
    </source>
</evidence>
<feature type="signal peptide" evidence="1">
    <location>
        <begin position="1"/>
        <end position="22"/>
    </location>
</feature>